<dbReference type="RefSeq" id="WP_230507247.1">
    <property type="nucleotide sequence ID" value="NZ_JAJITD010000001.1"/>
</dbReference>
<protein>
    <submittedName>
        <fullName evidence="1">Uncharacterized protein</fullName>
    </submittedName>
</protein>
<evidence type="ECO:0000313" key="1">
    <source>
        <dbReference type="EMBL" id="MCC8391029.1"/>
    </source>
</evidence>
<sequence>MIEWLLMCFATGLLLALPVWIVWQRAGSRRALAAMRGFDPRDAVRCEIEAVALHARLLPSADAGPAAAADSGERR</sequence>
<keyword evidence="2" id="KW-1185">Reference proteome</keyword>
<dbReference type="EMBL" id="JAJITD010000001">
    <property type="protein sequence ID" value="MCC8391029.1"/>
    <property type="molecule type" value="Genomic_DNA"/>
</dbReference>
<reference evidence="1 2" key="1">
    <citation type="submission" date="2021-11" db="EMBL/GenBank/DDBJ databases">
        <authorList>
            <person name="Oh E.-T."/>
            <person name="Kim S.-B."/>
        </authorList>
    </citation>
    <scope>NUCLEOTIDE SEQUENCE [LARGE SCALE GENOMIC DNA]</scope>
    <source>
        <strain evidence="1 2">MMS20-SJTR3</strain>
    </source>
</reference>
<comment type="caution">
    <text evidence="1">The sequence shown here is derived from an EMBL/GenBank/DDBJ whole genome shotgun (WGS) entry which is preliminary data.</text>
</comment>
<proteinExistence type="predicted"/>
<gene>
    <name evidence="1" type="ORF">LJ656_00380</name>
</gene>
<accession>A0ABS8JMN1</accession>
<dbReference type="Proteomes" id="UP001431019">
    <property type="component" value="Unassembled WGS sequence"/>
</dbReference>
<name>A0ABS8JMN1_9BURK</name>
<organism evidence="1 2">
    <name type="scientific">Paraburkholderia sejongensis</name>
    <dbReference type="NCBI Taxonomy" id="2886946"/>
    <lineage>
        <taxon>Bacteria</taxon>
        <taxon>Pseudomonadati</taxon>
        <taxon>Pseudomonadota</taxon>
        <taxon>Betaproteobacteria</taxon>
        <taxon>Burkholderiales</taxon>
        <taxon>Burkholderiaceae</taxon>
        <taxon>Paraburkholderia</taxon>
    </lineage>
</organism>
<evidence type="ECO:0000313" key="2">
    <source>
        <dbReference type="Proteomes" id="UP001431019"/>
    </source>
</evidence>